<feature type="transmembrane region" description="Helical" evidence="2">
    <location>
        <begin position="808"/>
        <end position="826"/>
    </location>
</feature>
<proteinExistence type="predicted"/>
<dbReference type="AlphaFoldDB" id="A0A6A5BMV4"/>
<dbReference type="RefSeq" id="XP_044563080.1">
    <property type="nucleotide sequence ID" value="XM_044706125.1"/>
</dbReference>
<gene>
    <name evidence="3" type="ORF">FDP41_002882</name>
</gene>
<keyword evidence="2" id="KW-1133">Transmembrane helix</keyword>
<comment type="caution">
    <text evidence="3">The sequence shown here is derived from an EMBL/GenBank/DDBJ whole genome shotgun (WGS) entry which is preliminary data.</text>
</comment>
<protein>
    <submittedName>
        <fullName evidence="3">Uncharacterized protein</fullName>
    </submittedName>
</protein>
<dbReference type="OMA" id="KEITKYW"/>
<sequence>MFSKVKAIKDRKANVWCSAPMAPSSGFSQPLQSQDQMCGEKMKKSTCKERSLPPPPLVSSPQQQVWSGSAVATAGASTTLNPTVSLPLDKYLEILQQFQNQQKFLEEHFDDSVISADDQPYIVRSMDIKGSENNVQKSDDSIPLAQLIGKDEPVVHSCKFEVTYMVDILENVSKKQKAILQKNNLLLSKKLWTQCILLSNVQRRIALRNCVVKFLGNESNENEKVNSHISIDGNDIILLTDTSGLYEVKLSVDVNYSNIENLKNETSPRQIFLNLPNAVTSNFEFLIMTEKCQVKITPALYFEQSNISLNDKTITRIFTQLPSLSSLNIEWTPEVTNKIDKILQESASEEKESEEEVMKVTLPVSISSTQNSSCLIGEGVINTKSRFEYSIINGSITSLEIAINPFGLPFRIISVSGSSIKEWNLVSEENSGEGVKDEQLEDAQSFVNARKKLVVTFSREIEHSYTLEVHHEADMGGTSALVKTPSLSTLNTVRETGTLAIIAKTVIEIVEKSRKYLRKIDVSELPHVHKQSGFPVLMGYRFLENQHELQLDVIRHADVPVLSTSVENCSYSITLSSDKLLHKLNMNVYNTTKQYLRVTLPKQLAGAEVWSTTVDGSTVKPGQEVRGDVKTILIPLNKKQATLAMNIDFTFTVPSKTMSSSGTIEVSLAKIDCPISKLNLAVFLPKGYKYGEFEGNIQEIKNSFLTNTISDSVVGLKRFTRKKEMSSQKIAQLDVEPLFEEMQQQAFSFDSGVNPVNLSSLDTTSGQIKFSFQRILLLENESITTSVKYKEITKYWFQRRNLTGFKPTTMIFISLIILFIAIVVYYKLMRTIVIEAADSSQN</sequence>
<dbReference type="VEuPathDB" id="AmoebaDB:NF0114340"/>
<evidence type="ECO:0000256" key="1">
    <source>
        <dbReference type="SAM" id="MobiDB-lite"/>
    </source>
</evidence>
<keyword evidence="2" id="KW-0472">Membrane</keyword>
<dbReference type="Proteomes" id="UP000444721">
    <property type="component" value="Unassembled WGS sequence"/>
</dbReference>
<organism evidence="3 4">
    <name type="scientific">Naegleria fowleri</name>
    <name type="common">Brain eating amoeba</name>
    <dbReference type="NCBI Taxonomy" id="5763"/>
    <lineage>
        <taxon>Eukaryota</taxon>
        <taxon>Discoba</taxon>
        <taxon>Heterolobosea</taxon>
        <taxon>Tetramitia</taxon>
        <taxon>Eutetramitia</taxon>
        <taxon>Vahlkampfiidae</taxon>
        <taxon>Naegleria</taxon>
    </lineage>
</organism>
<keyword evidence="2" id="KW-0812">Transmembrane</keyword>
<dbReference type="VEuPathDB" id="AmoebaDB:NfTy_055850"/>
<evidence type="ECO:0000256" key="2">
    <source>
        <dbReference type="SAM" id="Phobius"/>
    </source>
</evidence>
<evidence type="ECO:0000313" key="3">
    <source>
        <dbReference type="EMBL" id="KAF0978367.1"/>
    </source>
</evidence>
<dbReference type="EMBL" id="VFQX01000030">
    <property type="protein sequence ID" value="KAF0978367.1"/>
    <property type="molecule type" value="Genomic_DNA"/>
</dbReference>
<feature type="region of interest" description="Disordered" evidence="1">
    <location>
        <begin position="43"/>
        <end position="62"/>
    </location>
</feature>
<keyword evidence="4" id="KW-1185">Reference proteome</keyword>
<dbReference type="VEuPathDB" id="AmoebaDB:FDP41_002882"/>
<accession>A0A6A5BMV4</accession>
<reference evidence="3 4" key="1">
    <citation type="journal article" date="2019" name="Sci. Rep.">
        <title>Nanopore sequencing improves the draft genome of the human pathogenic amoeba Naegleria fowleri.</title>
        <authorList>
            <person name="Liechti N."/>
            <person name="Schurch N."/>
            <person name="Bruggmann R."/>
            <person name="Wittwer M."/>
        </authorList>
    </citation>
    <scope>NUCLEOTIDE SEQUENCE [LARGE SCALE GENOMIC DNA]</scope>
    <source>
        <strain evidence="3 4">ATCC 30894</strain>
    </source>
</reference>
<name>A0A6A5BMV4_NAEFO</name>
<evidence type="ECO:0000313" key="4">
    <source>
        <dbReference type="Proteomes" id="UP000444721"/>
    </source>
</evidence>
<dbReference type="OrthoDB" id="17995at2759"/>
<dbReference type="GeneID" id="68110100"/>